<dbReference type="InParanoid" id="A0A1U7ZWR5"/>
<keyword evidence="3" id="KW-0378">Hydrolase</keyword>
<keyword evidence="3" id="KW-0269">Exonuclease</keyword>
<dbReference type="Pfam" id="PF09810">
    <property type="entry name" value="Exo5"/>
    <property type="match status" value="3"/>
</dbReference>
<gene>
    <name evidence="3" type="primary">LOC104594777</name>
</gene>
<dbReference type="Proteomes" id="UP000189703">
    <property type="component" value="Unplaced"/>
</dbReference>
<accession>A0A1U7ZWR5</accession>
<keyword evidence="2" id="KW-1185">Reference proteome</keyword>
<dbReference type="InterPro" id="IPR019190">
    <property type="entry name" value="EXOV"/>
</dbReference>
<dbReference type="AlphaFoldDB" id="A0A1U7ZWR5"/>
<dbReference type="GeneID" id="104594777"/>
<dbReference type="eggNOG" id="KOG4760">
    <property type="taxonomic scope" value="Eukaryota"/>
</dbReference>
<name>A0A1U7ZWR5_NELNU</name>
<evidence type="ECO:0000313" key="2">
    <source>
        <dbReference type="Proteomes" id="UP000189703"/>
    </source>
</evidence>
<keyword evidence="3" id="KW-0540">Nuclease</keyword>
<dbReference type="Gene3D" id="3.90.320.10">
    <property type="match status" value="1"/>
</dbReference>
<dbReference type="GO" id="GO:0005634">
    <property type="term" value="C:nucleus"/>
    <property type="evidence" value="ECO:0000318"/>
    <property type="project" value="GO_Central"/>
</dbReference>
<dbReference type="OMA" id="CPDKPLG"/>
<dbReference type="GO" id="GO:0036297">
    <property type="term" value="P:interstrand cross-link repair"/>
    <property type="evidence" value="ECO:0000318"/>
    <property type="project" value="GO_Central"/>
</dbReference>
<dbReference type="PANTHER" id="PTHR14464:SF4">
    <property type="entry name" value="EXONUCLEASE V"/>
    <property type="match status" value="1"/>
</dbReference>
<evidence type="ECO:0000313" key="3">
    <source>
        <dbReference type="RefSeq" id="XP_010253549.1"/>
    </source>
</evidence>
<reference evidence="3" key="1">
    <citation type="submission" date="2025-08" db="UniProtKB">
        <authorList>
            <consortium name="RefSeq"/>
        </authorList>
    </citation>
    <scope>IDENTIFICATION</scope>
</reference>
<protein>
    <submittedName>
        <fullName evidence="3">Exonuclease V, chloroplastic isoform X1</fullName>
    </submittedName>
</protein>
<dbReference type="GO" id="GO:0045145">
    <property type="term" value="F:single-stranded DNA 5'-3' DNA exonuclease activity"/>
    <property type="evidence" value="ECO:0000318"/>
    <property type="project" value="GO_Central"/>
</dbReference>
<evidence type="ECO:0000256" key="1">
    <source>
        <dbReference type="ARBA" id="ARBA00009797"/>
    </source>
</evidence>
<dbReference type="RefSeq" id="XP_010253549.1">
    <property type="nucleotide sequence ID" value="XM_010255247.2"/>
</dbReference>
<dbReference type="FunCoup" id="A0A1U7ZWR5">
    <property type="interactions" value="2380"/>
</dbReference>
<sequence>MTESPIKSSPIDIPEIPVEIVSEEEMALIEAALAATRSSLSSSVAPSCPSRLSLLSTISSSQFQSNAKSTETITFHSKRPLSGCSETQTINDVEDLGNLGRAQKKVKVPKSLLYRFRRKKGLAVTDITSTEWCEKQMEFSLLRGKPKKTKAMEAGTARHEKLEEEVIKKVKIHVKSVEDIWALKLMNFIVGANQLFFEGMTRELPLIGFLEGVWTVGVIDEIRMPSTGNIRNPLLVDTKTRSQATLPSEAQKRNGRLQLMCYKYLWDNVVSDNFPSDHFFDFFRLNPEITLSKEIKEQTASSGFPAQTLEEIMVYFRNTCCSLPPANDQLLLRYEFQGDNSLIGEDEFMYNPEWVKSQIQCCLEFWSGEREARYVLVEERWKCRFCKFSSMCPAKSTSDTVVN</sequence>
<proteinExistence type="inferred from homology"/>
<comment type="similarity">
    <text evidence="1">Belongs to the EXO5 family.</text>
</comment>
<dbReference type="PANTHER" id="PTHR14464">
    <property type="entry name" value="EXONUCLEASE V"/>
    <property type="match status" value="1"/>
</dbReference>
<dbReference type="STRING" id="4432.A0A1U7ZWR5"/>
<dbReference type="OrthoDB" id="354769at2759"/>
<dbReference type="InterPro" id="IPR011604">
    <property type="entry name" value="PDDEXK-like_dom_sf"/>
</dbReference>
<dbReference type="KEGG" id="nnu:104594777"/>
<organism evidence="2 3">
    <name type="scientific">Nelumbo nucifera</name>
    <name type="common">Sacred lotus</name>
    <dbReference type="NCBI Taxonomy" id="4432"/>
    <lineage>
        <taxon>Eukaryota</taxon>
        <taxon>Viridiplantae</taxon>
        <taxon>Streptophyta</taxon>
        <taxon>Embryophyta</taxon>
        <taxon>Tracheophyta</taxon>
        <taxon>Spermatophyta</taxon>
        <taxon>Magnoliopsida</taxon>
        <taxon>Proteales</taxon>
        <taxon>Nelumbonaceae</taxon>
        <taxon>Nelumbo</taxon>
    </lineage>
</organism>